<dbReference type="AlphaFoldDB" id="A0A401PQ51"/>
<reference evidence="1 2" key="1">
    <citation type="journal article" date="2018" name="Nat. Ecol. Evol.">
        <title>Shark genomes provide insights into elasmobranch evolution and the origin of vertebrates.</title>
        <authorList>
            <person name="Hara Y"/>
            <person name="Yamaguchi K"/>
            <person name="Onimaru K"/>
            <person name="Kadota M"/>
            <person name="Koyanagi M"/>
            <person name="Keeley SD"/>
            <person name="Tatsumi K"/>
            <person name="Tanaka K"/>
            <person name="Motone F"/>
            <person name="Kageyama Y"/>
            <person name="Nozu R"/>
            <person name="Adachi N"/>
            <person name="Nishimura O"/>
            <person name="Nakagawa R"/>
            <person name="Tanegashima C"/>
            <person name="Kiyatake I"/>
            <person name="Matsumoto R"/>
            <person name="Murakumo K"/>
            <person name="Nishida K"/>
            <person name="Terakita A"/>
            <person name="Kuratani S"/>
            <person name="Sato K"/>
            <person name="Hyodo S Kuraku.S."/>
        </authorList>
    </citation>
    <scope>NUCLEOTIDE SEQUENCE [LARGE SCALE GENOMIC DNA]</scope>
</reference>
<comment type="caution">
    <text evidence="1">The sequence shown here is derived from an EMBL/GenBank/DDBJ whole genome shotgun (WGS) entry which is preliminary data.</text>
</comment>
<protein>
    <submittedName>
        <fullName evidence="1">Uncharacterized protein</fullName>
    </submittedName>
</protein>
<feature type="non-terminal residue" evidence="1">
    <location>
        <position position="1"/>
    </location>
</feature>
<name>A0A401PQ51_SCYTO</name>
<organism evidence="1 2">
    <name type="scientific">Scyliorhinus torazame</name>
    <name type="common">Cloudy catshark</name>
    <name type="synonym">Catulus torazame</name>
    <dbReference type="NCBI Taxonomy" id="75743"/>
    <lineage>
        <taxon>Eukaryota</taxon>
        <taxon>Metazoa</taxon>
        <taxon>Chordata</taxon>
        <taxon>Craniata</taxon>
        <taxon>Vertebrata</taxon>
        <taxon>Chondrichthyes</taxon>
        <taxon>Elasmobranchii</taxon>
        <taxon>Galeomorphii</taxon>
        <taxon>Galeoidea</taxon>
        <taxon>Carcharhiniformes</taxon>
        <taxon>Scyliorhinidae</taxon>
        <taxon>Scyliorhinus</taxon>
    </lineage>
</organism>
<sequence>ILPISALNTRYSHQKDREVKMQEIVNKVGIQSFANNGFPISTVFEVYPSCFDRPFAPGASPCIIKELTKTLEALEILDNMLESFLNIQVKSANLFILIKYG</sequence>
<proteinExistence type="predicted"/>
<dbReference type="EMBL" id="BFAA01009878">
    <property type="protein sequence ID" value="GCB75250.1"/>
    <property type="molecule type" value="Genomic_DNA"/>
</dbReference>
<keyword evidence="2" id="KW-1185">Reference proteome</keyword>
<accession>A0A401PQ51</accession>
<evidence type="ECO:0000313" key="2">
    <source>
        <dbReference type="Proteomes" id="UP000288216"/>
    </source>
</evidence>
<gene>
    <name evidence="1" type="ORF">scyTo_0016397</name>
</gene>
<dbReference type="Proteomes" id="UP000288216">
    <property type="component" value="Unassembled WGS sequence"/>
</dbReference>
<evidence type="ECO:0000313" key="1">
    <source>
        <dbReference type="EMBL" id="GCB75250.1"/>
    </source>
</evidence>